<dbReference type="Pfam" id="PF20430">
    <property type="entry name" value="Eplus_motif"/>
    <property type="match status" value="1"/>
</dbReference>
<sequence>MRLLTVSHASVIPKSTPKLMVLSSHFHSHLHFPSPTTASSRNPPPQFSIPSRNPNTTSLSPREPLLPLTSSPHQSPSSCFSHLEAYSSLLELCASQKAIKQGQQIHAHILKSTSLSNDGFLPTKLLFMYGKCGHLFDAHDLFDDMRHRTVFCWNALVGSYSSHGQHSKAIELYMEMRGSGVMPDACTFASVLKACGGCEDLHLGSEIHSLAIKRGISATTFVVNALVAMYSKCGRFDLAVKLFEMAPDARDVVTWNSIISACVQDGKFYAALDFFREMGKSRVDMSSYTVVAVLQACTELLLVKLGMEIHASLLKLNRRFHIFESNALLVMYSRCGRMGDAIRVFDEMDEKDKVSWNSMLSGYVQNGLYVKAIEFFNEMLESGFEFDEVSIISLASGLGRLENLHSGKAIHGCAIKCGFDSELQVGNTLIDMYTKCGNVKYAELVFHKMPSKDYISWTTAIAGYARSSRHLEAFELFREVQRLGMEADPVMIGSILLACSSFGCLSLLKQIHGYAIRHGLLDLLLKNTIIDIYGDCRQVSYANRIFERLEDKDVVSWTSMINCYVDNALFNEALSLSLDMIKANIDPDAVALVSIIAAVSGMSSLIKGKEIHGFGIRRDLAMDGLMCNSLIDMYALCGRIDASFKIFNRLRTKDLVLWTTIIRACGLHGKGKEAIEIFNEMEDMGLVPDHVAFLALLYACSHSGLNHDGKVYFDKMINEYKLDPWPEHYACVVDVLGRSGRVVEAFKFIQSMPVEPTAAIWCSLLGACRVHSNHQLAEVAAENLLELEPENPGNYVLVSNVFAAMGKWEEVDTVRAMMEDKGLRKEPALSWIELGNKVHKFVARDNSHRDMEEIYSKLEEITKRLEREGGYVADTRFVLHHVEEDQKVKMLNGHSERLAIALGLIHTPDRTQIRIFKNLRVCGDCHEFTKFVSKFFEREIIVRDANRFHHFRDGCCSCGNFW</sequence>
<evidence type="ECO:0000259" key="4">
    <source>
        <dbReference type="Pfam" id="PF14432"/>
    </source>
</evidence>
<reference evidence="6" key="1">
    <citation type="journal article" date="2017" name="Nat. Commun.">
        <title>The asparagus genome sheds light on the origin and evolution of a young Y chromosome.</title>
        <authorList>
            <person name="Harkess A."/>
            <person name="Zhou J."/>
            <person name="Xu C."/>
            <person name="Bowers J.E."/>
            <person name="Van der Hulst R."/>
            <person name="Ayyampalayam S."/>
            <person name="Mercati F."/>
            <person name="Riccardi P."/>
            <person name="McKain M.R."/>
            <person name="Kakrana A."/>
            <person name="Tang H."/>
            <person name="Ray J."/>
            <person name="Groenendijk J."/>
            <person name="Arikit S."/>
            <person name="Mathioni S.M."/>
            <person name="Nakano M."/>
            <person name="Shan H."/>
            <person name="Telgmann-Rauber A."/>
            <person name="Kanno A."/>
            <person name="Yue Z."/>
            <person name="Chen H."/>
            <person name="Li W."/>
            <person name="Chen Y."/>
            <person name="Xu X."/>
            <person name="Zhang Y."/>
            <person name="Luo S."/>
            <person name="Chen H."/>
            <person name="Gao J."/>
            <person name="Mao Z."/>
            <person name="Pires J.C."/>
            <person name="Luo M."/>
            <person name="Kudrna D."/>
            <person name="Wing R.A."/>
            <person name="Meyers B.C."/>
            <person name="Yi K."/>
            <person name="Kong H."/>
            <person name="Lavrijsen P."/>
            <person name="Sunseri F."/>
            <person name="Falavigna A."/>
            <person name="Ye Y."/>
            <person name="Leebens-Mack J.H."/>
            <person name="Chen G."/>
        </authorList>
    </citation>
    <scope>NUCLEOTIDE SEQUENCE [LARGE SCALE GENOMIC DNA]</scope>
    <source>
        <strain evidence="6">cv. DH0086</strain>
    </source>
</reference>
<feature type="repeat" description="PPR" evidence="2">
    <location>
        <begin position="352"/>
        <end position="386"/>
    </location>
</feature>
<feature type="repeat" description="PPR" evidence="2">
    <location>
        <begin position="654"/>
        <end position="688"/>
    </location>
</feature>
<dbReference type="Gene3D" id="1.25.40.10">
    <property type="entry name" value="Tetratricopeptide repeat domain"/>
    <property type="match status" value="6"/>
</dbReference>
<feature type="domain" description="DYW" evidence="4">
    <location>
        <begin position="870"/>
        <end position="962"/>
    </location>
</feature>
<dbReference type="Pfam" id="PF14432">
    <property type="entry name" value="DYW_deaminase"/>
    <property type="match status" value="1"/>
</dbReference>
<dbReference type="Pfam" id="PF01535">
    <property type="entry name" value="PPR"/>
    <property type="match status" value="9"/>
</dbReference>
<dbReference type="GO" id="GO:0008270">
    <property type="term" value="F:zinc ion binding"/>
    <property type="evidence" value="ECO:0007669"/>
    <property type="project" value="InterPro"/>
</dbReference>
<dbReference type="GO" id="GO:0009507">
    <property type="term" value="C:chloroplast"/>
    <property type="evidence" value="ECO:0007669"/>
    <property type="project" value="EnsemblPlants"/>
</dbReference>
<dbReference type="SUPFAM" id="SSF48452">
    <property type="entry name" value="TPR-like"/>
    <property type="match status" value="1"/>
</dbReference>
<evidence type="ECO:0000313" key="5">
    <source>
        <dbReference type="EMBL" id="ONK69333.1"/>
    </source>
</evidence>
<dbReference type="AlphaFoldDB" id="A0A5P1EUT0"/>
<dbReference type="Proteomes" id="UP000243459">
    <property type="component" value="Chromosome 5"/>
</dbReference>
<evidence type="ECO:0000256" key="1">
    <source>
        <dbReference type="ARBA" id="ARBA00022737"/>
    </source>
</evidence>
<feature type="repeat" description="PPR" evidence="2">
    <location>
        <begin position="251"/>
        <end position="285"/>
    </location>
</feature>
<keyword evidence="1" id="KW-0677">Repeat</keyword>
<accession>A0A5P1EUT0</accession>
<dbReference type="GO" id="GO:0009451">
    <property type="term" value="P:RNA modification"/>
    <property type="evidence" value="ECO:0007669"/>
    <property type="project" value="InterPro"/>
</dbReference>
<organism evidence="5 6">
    <name type="scientific">Asparagus officinalis</name>
    <name type="common">Garden asparagus</name>
    <dbReference type="NCBI Taxonomy" id="4686"/>
    <lineage>
        <taxon>Eukaryota</taxon>
        <taxon>Viridiplantae</taxon>
        <taxon>Streptophyta</taxon>
        <taxon>Embryophyta</taxon>
        <taxon>Tracheophyta</taxon>
        <taxon>Spermatophyta</taxon>
        <taxon>Magnoliopsida</taxon>
        <taxon>Liliopsida</taxon>
        <taxon>Asparagales</taxon>
        <taxon>Asparagaceae</taxon>
        <taxon>Asparagoideae</taxon>
        <taxon>Asparagus</taxon>
    </lineage>
</organism>
<dbReference type="FunFam" id="1.25.40.10:FF:000073">
    <property type="entry name" value="Pentatricopeptide repeat-containing protein chloroplastic"/>
    <property type="match status" value="3"/>
</dbReference>
<dbReference type="InterPro" id="IPR046849">
    <property type="entry name" value="E2_motif"/>
</dbReference>
<evidence type="ECO:0000313" key="6">
    <source>
        <dbReference type="Proteomes" id="UP000243459"/>
    </source>
</evidence>
<name>A0A5P1EUT0_ASPOF</name>
<dbReference type="OMA" id="CRVHSNK"/>
<dbReference type="InterPro" id="IPR046960">
    <property type="entry name" value="PPR_At4g14850-like_plant"/>
</dbReference>
<feature type="compositionally biased region" description="Polar residues" evidence="3">
    <location>
        <begin position="48"/>
        <end position="60"/>
    </location>
</feature>
<dbReference type="GO" id="GO:0031425">
    <property type="term" value="P:chloroplast RNA processing"/>
    <property type="evidence" value="ECO:0007669"/>
    <property type="project" value="EnsemblPlants"/>
</dbReference>
<gene>
    <name evidence="5" type="ORF">A4U43_C05F21750</name>
</gene>
<feature type="repeat" description="PPR" evidence="2">
    <location>
        <begin position="149"/>
        <end position="183"/>
    </location>
</feature>
<feature type="repeat" description="PPR" evidence="2">
    <location>
        <begin position="453"/>
        <end position="487"/>
    </location>
</feature>
<dbReference type="InterPro" id="IPR011990">
    <property type="entry name" value="TPR-like_helical_dom_sf"/>
</dbReference>
<dbReference type="OrthoDB" id="1846880at2759"/>
<proteinExistence type="predicted"/>
<dbReference type="Gramene" id="ONK69333">
    <property type="protein sequence ID" value="ONK69333"/>
    <property type="gene ID" value="A4U43_C05F21750"/>
</dbReference>
<dbReference type="FunFam" id="1.25.40.10:FF:000144">
    <property type="entry name" value="Pentatricopeptide repeat-containing protein, mitochondrial"/>
    <property type="match status" value="1"/>
</dbReference>
<dbReference type="NCBIfam" id="TIGR00756">
    <property type="entry name" value="PPR"/>
    <property type="match status" value="7"/>
</dbReference>
<dbReference type="PROSITE" id="PS51375">
    <property type="entry name" value="PPR"/>
    <property type="match status" value="6"/>
</dbReference>
<dbReference type="Pfam" id="PF13041">
    <property type="entry name" value="PPR_2"/>
    <property type="match status" value="3"/>
</dbReference>
<dbReference type="FunFam" id="1.25.40.10:FF:000366">
    <property type="entry name" value="Pentatricopeptide (PPR) repeat-containing protein"/>
    <property type="match status" value="1"/>
</dbReference>
<dbReference type="InterPro" id="IPR032867">
    <property type="entry name" value="DYW_dom"/>
</dbReference>
<dbReference type="EMBL" id="CM007385">
    <property type="protein sequence ID" value="ONK69333.1"/>
    <property type="molecule type" value="Genomic_DNA"/>
</dbReference>
<dbReference type="InterPro" id="IPR046848">
    <property type="entry name" value="E_motif"/>
</dbReference>
<dbReference type="Pfam" id="PF20431">
    <property type="entry name" value="E_motif"/>
    <property type="match status" value="1"/>
</dbReference>
<dbReference type="GO" id="GO:0003729">
    <property type="term" value="F:mRNA binding"/>
    <property type="evidence" value="ECO:0007669"/>
    <property type="project" value="EnsemblPlants"/>
</dbReference>
<keyword evidence="6" id="KW-1185">Reference proteome</keyword>
<dbReference type="PANTHER" id="PTHR47926">
    <property type="entry name" value="PENTATRICOPEPTIDE REPEAT-CONTAINING PROTEIN"/>
    <property type="match status" value="1"/>
</dbReference>
<dbReference type="InterPro" id="IPR002885">
    <property type="entry name" value="PPR_rpt"/>
</dbReference>
<dbReference type="PANTHER" id="PTHR47926:SF377">
    <property type="entry name" value="OS04G0469400 PROTEIN"/>
    <property type="match status" value="1"/>
</dbReference>
<feature type="region of interest" description="Disordered" evidence="3">
    <location>
        <begin position="32"/>
        <end position="73"/>
    </location>
</feature>
<protein>
    <recommendedName>
        <fullName evidence="4">DYW domain-containing protein</fullName>
    </recommendedName>
</protein>
<evidence type="ECO:0000256" key="2">
    <source>
        <dbReference type="PROSITE-ProRule" id="PRU00708"/>
    </source>
</evidence>
<dbReference type="FunFam" id="1.25.40.10:FF:000381">
    <property type="entry name" value="Pentatricopeptide repeat-containing protein"/>
    <property type="match status" value="1"/>
</dbReference>
<feature type="repeat" description="PPR" evidence="2">
    <location>
        <begin position="553"/>
        <end position="587"/>
    </location>
</feature>
<evidence type="ECO:0000256" key="3">
    <source>
        <dbReference type="SAM" id="MobiDB-lite"/>
    </source>
</evidence>